<evidence type="ECO:0000256" key="3">
    <source>
        <dbReference type="PROSITE-ProRule" id="PRU00497"/>
    </source>
</evidence>
<sequence length="146" mass="15923">MSITTTDTFHTATTILPYSTIKMVAKFVFLFALVAAVSASDYSAFSYGVADPYTGDYKSQIESRAGDNVQGQYSLLDADGTRRTVDYAAGVEGFNANVRKDPALIPAAPFAYTTFPYGYTLPYSYGNFASYGGFGYAAPFAYRRLY</sequence>
<dbReference type="InterPro" id="IPR051217">
    <property type="entry name" value="Insect_Cuticle_Struc_Prot"/>
</dbReference>
<gene>
    <name evidence="4" type="ORF">PARMNEM_LOCUS21207</name>
</gene>
<evidence type="ECO:0000256" key="2">
    <source>
        <dbReference type="ARBA" id="ARBA00022729"/>
    </source>
</evidence>
<dbReference type="GO" id="GO:0042302">
    <property type="term" value="F:structural constituent of cuticle"/>
    <property type="evidence" value="ECO:0007669"/>
    <property type="project" value="UniProtKB-UniRule"/>
</dbReference>
<dbReference type="EMBL" id="CAVLGL010000148">
    <property type="protein sequence ID" value="CAK1602753.1"/>
    <property type="molecule type" value="Genomic_DNA"/>
</dbReference>
<name>A0AAV1M543_9NEOP</name>
<dbReference type="InterPro" id="IPR000618">
    <property type="entry name" value="Insect_cuticle"/>
</dbReference>
<keyword evidence="5" id="KW-1185">Reference proteome</keyword>
<evidence type="ECO:0000313" key="4">
    <source>
        <dbReference type="EMBL" id="CAK1602753.1"/>
    </source>
</evidence>
<proteinExistence type="predicted"/>
<keyword evidence="2" id="KW-0732">Signal</keyword>
<dbReference type="Pfam" id="PF00379">
    <property type="entry name" value="Chitin_bind_4"/>
    <property type="match status" value="1"/>
</dbReference>
<dbReference type="PROSITE" id="PS00233">
    <property type="entry name" value="CHIT_BIND_RR_1"/>
    <property type="match status" value="1"/>
</dbReference>
<dbReference type="GO" id="GO:0031012">
    <property type="term" value="C:extracellular matrix"/>
    <property type="evidence" value="ECO:0007669"/>
    <property type="project" value="TreeGrafter"/>
</dbReference>
<dbReference type="GO" id="GO:0005615">
    <property type="term" value="C:extracellular space"/>
    <property type="evidence" value="ECO:0007669"/>
    <property type="project" value="TreeGrafter"/>
</dbReference>
<evidence type="ECO:0008006" key="6">
    <source>
        <dbReference type="Google" id="ProtNLM"/>
    </source>
</evidence>
<protein>
    <recommendedName>
        <fullName evidence="6">Larval/pupal rigid cuticle protein 66</fullName>
    </recommendedName>
</protein>
<reference evidence="4 5" key="1">
    <citation type="submission" date="2023-11" db="EMBL/GenBank/DDBJ databases">
        <authorList>
            <person name="Hedman E."/>
            <person name="Englund M."/>
            <person name="Stromberg M."/>
            <person name="Nyberg Akerstrom W."/>
            <person name="Nylinder S."/>
            <person name="Jareborg N."/>
            <person name="Kallberg Y."/>
            <person name="Kronander E."/>
        </authorList>
    </citation>
    <scope>NUCLEOTIDE SEQUENCE [LARGE SCALE GENOMIC DNA]</scope>
</reference>
<dbReference type="PROSITE" id="PS51155">
    <property type="entry name" value="CHIT_BIND_RR_2"/>
    <property type="match status" value="1"/>
</dbReference>
<dbReference type="AlphaFoldDB" id="A0AAV1M543"/>
<accession>A0AAV1M543</accession>
<keyword evidence="1 3" id="KW-0193">Cuticle</keyword>
<dbReference type="PANTHER" id="PTHR12236:SF75">
    <property type="entry name" value="CUTICULAR PROTEIN 62BB, ISOFORM A"/>
    <property type="match status" value="1"/>
</dbReference>
<dbReference type="InterPro" id="IPR031311">
    <property type="entry name" value="CHIT_BIND_RR_consensus"/>
</dbReference>
<organism evidence="4 5">
    <name type="scientific">Parnassius mnemosyne</name>
    <name type="common">clouded apollo</name>
    <dbReference type="NCBI Taxonomy" id="213953"/>
    <lineage>
        <taxon>Eukaryota</taxon>
        <taxon>Metazoa</taxon>
        <taxon>Ecdysozoa</taxon>
        <taxon>Arthropoda</taxon>
        <taxon>Hexapoda</taxon>
        <taxon>Insecta</taxon>
        <taxon>Pterygota</taxon>
        <taxon>Neoptera</taxon>
        <taxon>Endopterygota</taxon>
        <taxon>Lepidoptera</taxon>
        <taxon>Glossata</taxon>
        <taxon>Ditrysia</taxon>
        <taxon>Papilionoidea</taxon>
        <taxon>Papilionidae</taxon>
        <taxon>Parnassiinae</taxon>
        <taxon>Parnassini</taxon>
        <taxon>Parnassius</taxon>
        <taxon>Driopa</taxon>
    </lineage>
</organism>
<comment type="caution">
    <text evidence="4">The sequence shown here is derived from an EMBL/GenBank/DDBJ whole genome shotgun (WGS) entry which is preliminary data.</text>
</comment>
<dbReference type="Proteomes" id="UP001314205">
    <property type="component" value="Unassembled WGS sequence"/>
</dbReference>
<evidence type="ECO:0000313" key="5">
    <source>
        <dbReference type="Proteomes" id="UP001314205"/>
    </source>
</evidence>
<dbReference type="PANTHER" id="PTHR12236">
    <property type="entry name" value="STRUCTURAL CONTITUENT OF CUTICLE"/>
    <property type="match status" value="1"/>
</dbReference>
<evidence type="ECO:0000256" key="1">
    <source>
        <dbReference type="ARBA" id="ARBA00022460"/>
    </source>
</evidence>